<dbReference type="AlphaFoldDB" id="W0RPT3"/>
<dbReference type="KEGG" id="gba:J421_4967"/>
<dbReference type="GO" id="GO:0006352">
    <property type="term" value="P:DNA-templated transcription initiation"/>
    <property type="evidence" value="ECO:0007669"/>
    <property type="project" value="InterPro"/>
</dbReference>
<sequence length="257" mass="29210">MSELHACEATFLAHLDWMRHTMTSLCRRHAMGHADADDFASWALLRILENDYAILRRFRGESALTTYLVVVIATLHREYRVRCWGRWRPSAAARRAGRVAMRLEALVHRDGHTVRQAALVLRTSGETDLSERELVELFVALPRRAAGRLVEIPVELVDVPSNDSAEAAVSDEQRHDERQRVEAALVRALDALPNEDRVVVRMRFWDGLTVADIARALGVPQKPLYRRLDRALIALRRSLEEAGLSRRQARSVLEQAA</sequence>
<dbReference type="PANTHER" id="PTHR43133:SF8">
    <property type="entry name" value="RNA POLYMERASE SIGMA FACTOR HI_1459-RELATED"/>
    <property type="match status" value="1"/>
</dbReference>
<dbReference type="GO" id="GO:0016987">
    <property type="term" value="F:sigma factor activity"/>
    <property type="evidence" value="ECO:0007669"/>
    <property type="project" value="UniProtKB-KW"/>
</dbReference>
<dbReference type="OrthoDB" id="260857at2"/>
<dbReference type="InterPro" id="IPR039425">
    <property type="entry name" value="RNA_pol_sigma-70-like"/>
</dbReference>
<dbReference type="Pfam" id="PF08281">
    <property type="entry name" value="Sigma70_r4_2"/>
    <property type="match status" value="1"/>
</dbReference>
<dbReference type="RefSeq" id="WP_025413841.1">
    <property type="nucleotide sequence ID" value="NZ_CP007129.1"/>
</dbReference>
<keyword evidence="7" id="KW-1185">Reference proteome</keyword>
<evidence type="ECO:0000256" key="4">
    <source>
        <dbReference type="ARBA" id="ARBA00023163"/>
    </source>
</evidence>
<keyword evidence="6" id="KW-0614">Plasmid</keyword>
<dbReference type="InterPro" id="IPR013324">
    <property type="entry name" value="RNA_pol_sigma_r3/r4-like"/>
</dbReference>
<dbReference type="PANTHER" id="PTHR43133">
    <property type="entry name" value="RNA POLYMERASE ECF-TYPE SIGMA FACTO"/>
    <property type="match status" value="1"/>
</dbReference>
<dbReference type="InParanoid" id="W0RPT3"/>
<evidence type="ECO:0000256" key="1">
    <source>
        <dbReference type="ARBA" id="ARBA00023015"/>
    </source>
</evidence>
<feature type="domain" description="RNA polymerase sigma factor 70 region 4 type 2" evidence="5">
    <location>
        <begin position="184"/>
        <end position="234"/>
    </location>
</feature>
<dbReference type="SUPFAM" id="SSF88659">
    <property type="entry name" value="Sigma3 and sigma4 domains of RNA polymerase sigma factors"/>
    <property type="match status" value="1"/>
</dbReference>
<reference evidence="6 7" key="1">
    <citation type="journal article" date="2014" name="Genome Announc.">
        <title>Genome Sequence and Methylome of Soil Bacterium Gemmatirosa kalamazoonensis KBS708T, a Member of the Rarely Cultivated Gemmatimonadetes Phylum.</title>
        <authorList>
            <person name="Debruyn J.M."/>
            <person name="Radosevich M."/>
            <person name="Wommack K.E."/>
            <person name="Polson S.W."/>
            <person name="Hauser L.J."/>
            <person name="Fawaz M.N."/>
            <person name="Korlach J."/>
            <person name="Tsai Y.C."/>
        </authorList>
    </citation>
    <scope>NUCLEOTIDE SEQUENCE [LARGE SCALE GENOMIC DNA]</scope>
    <source>
        <strain evidence="6 7">KBS708</strain>
        <plasmid evidence="7">Plasmid 1</plasmid>
    </source>
</reference>
<evidence type="ECO:0000259" key="5">
    <source>
        <dbReference type="Pfam" id="PF08281"/>
    </source>
</evidence>
<dbReference type="NCBIfam" id="TIGR02937">
    <property type="entry name" value="sigma70-ECF"/>
    <property type="match status" value="1"/>
</dbReference>
<protein>
    <submittedName>
        <fullName evidence="6">RNA polymerase sigma factor, sigma-70 family</fullName>
    </submittedName>
</protein>
<keyword evidence="3" id="KW-0238">DNA-binding</keyword>
<evidence type="ECO:0000313" key="7">
    <source>
        <dbReference type="Proteomes" id="UP000019151"/>
    </source>
</evidence>
<dbReference type="Gene3D" id="1.10.10.10">
    <property type="entry name" value="Winged helix-like DNA-binding domain superfamily/Winged helix DNA-binding domain"/>
    <property type="match status" value="1"/>
</dbReference>
<keyword evidence="2" id="KW-0731">Sigma factor</keyword>
<dbReference type="Proteomes" id="UP000019151">
    <property type="component" value="Plasmid 1"/>
</dbReference>
<organism evidence="6 7">
    <name type="scientific">Gemmatirosa kalamazoonensis</name>
    <dbReference type="NCBI Taxonomy" id="861299"/>
    <lineage>
        <taxon>Bacteria</taxon>
        <taxon>Pseudomonadati</taxon>
        <taxon>Gemmatimonadota</taxon>
        <taxon>Gemmatimonadia</taxon>
        <taxon>Gemmatimonadales</taxon>
        <taxon>Gemmatimonadaceae</taxon>
        <taxon>Gemmatirosa</taxon>
    </lineage>
</organism>
<gene>
    <name evidence="6" type="ORF">J421_4967</name>
</gene>
<dbReference type="EMBL" id="CP007129">
    <property type="protein sequence ID" value="AHG92502.1"/>
    <property type="molecule type" value="Genomic_DNA"/>
</dbReference>
<name>W0RPT3_9BACT</name>
<evidence type="ECO:0000256" key="2">
    <source>
        <dbReference type="ARBA" id="ARBA00023082"/>
    </source>
</evidence>
<geneLocation type="plasmid" evidence="6 7">
    <name>1</name>
</geneLocation>
<proteinExistence type="predicted"/>
<dbReference type="InterPro" id="IPR013249">
    <property type="entry name" value="RNA_pol_sigma70_r4_t2"/>
</dbReference>
<dbReference type="CDD" id="cd06171">
    <property type="entry name" value="Sigma70_r4"/>
    <property type="match status" value="1"/>
</dbReference>
<evidence type="ECO:0000313" key="6">
    <source>
        <dbReference type="EMBL" id="AHG92502.1"/>
    </source>
</evidence>
<dbReference type="HOGENOM" id="CLU_1080765_0_0_0"/>
<dbReference type="InterPro" id="IPR036388">
    <property type="entry name" value="WH-like_DNA-bd_sf"/>
</dbReference>
<accession>W0RPT3</accession>
<keyword evidence="4" id="KW-0804">Transcription</keyword>
<dbReference type="GO" id="GO:0003677">
    <property type="term" value="F:DNA binding"/>
    <property type="evidence" value="ECO:0007669"/>
    <property type="project" value="UniProtKB-KW"/>
</dbReference>
<evidence type="ECO:0000256" key="3">
    <source>
        <dbReference type="ARBA" id="ARBA00023125"/>
    </source>
</evidence>
<keyword evidence="1" id="KW-0805">Transcription regulation</keyword>
<dbReference type="InterPro" id="IPR014284">
    <property type="entry name" value="RNA_pol_sigma-70_dom"/>
</dbReference>